<dbReference type="SMART" id="SM00530">
    <property type="entry name" value="HTH_XRE"/>
    <property type="match status" value="1"/>
</dbReference>
<protein>
    <submittedName>
        <fullName evidence="3">Helix-turn-helix transcriptional regulator</fullName>
    </submittedName>
</protein>
<accession>A0AAU6R7V4</accession>
<evidence type="ECO:0000256" key="1">
    <source>
        <dbReference type="ARBA" id="ARBA00023125"/>
    </source>
</evidence>
<dbReference type="AlphaFoldDB" id="A0AAU6R7V4"/>
<dbReference type="PANTHER" id="PTHR46558:SF11">
    <property type="entry name" value="HTH-TYPE TRANSCRIPTIONAL REGULATOR XRE"/>
    <property type="match status" value="1"/>
</dbReference>
<gene>
    <name evidence="3" type="ORF">QA541_07200</name>
</gene>
<dbReference type="InterPro" id="IPR010982">
    <property type="entry name" value="Lambda_DNA-bd_dom_sf"/>
</dbReference>
<keyword evidence="1" id="KW-0238">DNA-binding</keyword>
<feature type="domain" description="HTH cro/C1-type" evidence="2">
    <location>
        <begin position="14"/>
        <end position="68"/>
    </location>
</feature>
<proteinExistence type="predicted"/>
<name>A0AAU6R7V4_9STAP</name>
<dbReference type="PROSITE" id="PS50943">
    <property type="entry name" value="HTH_CROC1"/>
    <property type="match status" value="1"/>
</dbReference>
<dbReference type="Gene3D" id="1.10.260.40">
    <property type="entry name" value="lambda repressor-like DNA-binding domains"/>
    <property type="match status" value="1"/>
</dbReference>
<dbReference type="EMBL" id="CP124577">
    <property type="protein sequence ID" value="WZE66036.1"/>
    <property type="molecule type" value="Genomic_DNA"/>
</dbReference>
<dbReference type="SUPFAM" id="SSF47413">
    <property type="entry name" value="lambda repressor-like DNA-binding domains"/>
    <property type="match status" value="1"/>
</dbReference>
<dbReference type="PANTHER" id="PTHR46558">
    <property type="entry name" value="TRACRIPTIONAL REGULATORY PROTEIN-RELATED-RELATED"/>
    <property type="match status" value="1"/>
</dbReference>
<evidence type="ECO:0000259" key="2">
    <source>
        <dbReference type="PROSITE" id="PS50943"/>
    </source>
</evidence>
<reference evidence="3" key="1">
    <citation type="submission" date="2023-04" db="EMBL/GenBank/DDBJ databases">
        <title>Macrococci isolated from food, foodproducing animals, and human clinical materials.</title>
        <authorList>
            <person name="Maslanova I."/>
            <person name="Svec P."/>
            <person name="Sedlacek I."/>
            <person name="Novakova D."/>
            <person name="Keller J.E."/>
            <person name="Schwendener S."/>
            <person name="Finstrlova A."/>
            <person name="Botka T."/>
            <person name="Kovarovic V."/>
            <person name="Petras P."/>
            <person name="Perreten V."/>
            <person name="Pantucek R."/>
        </authorList>
    </citation>
    <scope>NUCLEOTIDE SEQUENCE</scope>
    <source>
        <strain evidence="3">NRL/St 21/332</strain>
    </source>
</reference>
<dbReference type="CDD" id="cd00093">
    <property type="entry name" value="HTH_XRE"/>
    <property type="match status" value="1"/>
</dbReference>
<dbReference type="InterPro" id="IPR001387">
    <property type="entry name" value="Cro/C1-type_HTH"/>
</dbReference>
<dbReference type="Pfam" id="PF01381">
    <property type="entry name" value="HTH_3"/>
    <property type="match status" value="1"/>
</dbReference>
<evidence type="ECO:0000313" key="3">
    <source>
        <dbReference type="EMBL" id="WZE66036.1"/>
    </source>
</evidence>
<dbReference type="GO" id="GO:0003677">
    <property type="term" value="F:DNA binding"/>
    <property type="evidence" value="ECO:0007669"/>
    <property type="project" value="UniProtKB-KW"/>
</dbReference>
<organism evidence="3">
    <name type="scientific">Macrococcus psychrotolerans</name>
    <dbReference type="NCBI Taxonomy" id="3039389"/>
    <lineage>
        <taxon>Bacteria</taxon>
        <taxon>Bacillati</taxon>
        <taxon>Bacillota</taxon>
        <taxon>Bacilli</taxon>
        <taxon>Bacillales</taxon>
        <taxon>Staphylococcaceae</taxon>
        <taxon>Macrococcus</taxon>
    </lineage>
</organism>
<sequence>MTNKSAREILSENLQNALKRSGMDQKDLALKIGVSPASVTNWLKGIKYPRIDKIQAIADALNISQSELTTDKDAKNEIKNNIETLATHIDGDVTDEEMKEILAFIKCIKASKK</sequence>
<dbReference type="RefSeq" id="WP_420493807.1">
    <property type="nucleotide sequence ID" value="NZ_CP124577.1"/>
</dbReference>